<feature type="transmembrane region" description="Helical" evidence="1">
    <location>
        <begin position="162"/>
        <end position="183"/>
    </location>
</feature>
<keyword evidence="1" id="KW-0812">Transmembrane</keyword>
<keyword evidence="1" id="KW-1133">Transmembrane helix</keyword>
<keyword evidence="1" id="KW-0472">Membrane</keyword>
<feature type="transmembrane region" description="Helical" evidence="1">
    <location>
        <begin position="190"/>
        <end position="209"/>
    </location>
</feature>
<accession>A0ABU2C0H1</accession>
<reference evidence="2 3" key="1">
    <citation type="submission" date="2023-07" db="EMBL/GenBank/DDBJ databases">
        <title>Sequencing the genomes of 1000 actinobacteria strains.</title>
        <authorList>
            <person name="Klenk H.-P."/>
        </authorList>
    </citation>
    <scope>NUCLEOTIDE SEQUENCE [LARGE SCALE GENOMIC DNA]</scope>
    <source>
        <strain evidence="2 3">DSM 19426</strain>
    </source>
</reference>
<evidence type="ECO:0000313" key="3">
    <source>
        <dbReference type="Proteomes" id="UP001183648"/>
    </source>
</evidence>
<feature type="transmembrane region" description="Helical" evidence="1">
    <location>
        <begin position="41"/>
        <end position="62"/>
    </location>
</feature>
<sequence>MTSTSTTGSTVSLPEDRDAHVPLARLVKVEMRKMLDTRAGFWLLVVIALLTVAAIGLFAVFAPDQDRTFDSFLGGAATPQGFLLPVLGVLLVTSEWGQRAALATFTLVPVRARVVAAKVLAALVIGTAAVLVAVVVAALVTAVRGGSNAWDAAGTSVLDATWMFALLQALGILQGLAFGMLFLNSAAAIVVFFVVPIVSSVVFNLVPALQDVAPWVDLGSAQAEWGGGGPVGNQGPPTAEAWAQLGTAGLIWIVLPLVLGGLRILRSEVK</sequence>
<dbReference type="EMBL" id="JAVDYG010000001">
    <property type="protein sequence ID" value="MDR7364141.1"/>
    <property type="molecule type" value="Genomic_DNA"/>
</dbReference>
<feature type="transmembrane region" description="Helical" evidence="1">
    <location>
        <begin position="120"/>
        <end position="142"/>
    </location>
</feature>
<proteinExistence type="predicted"/>
<gene>
    <name evidence="2" type="ORF">J2S63_003694</name>
</gene>
<comment type="caution">
    <text evidence="2">The sequence shown here is derived from an EMBL/GenBank/DDBJ whole genome shotgun (WGS) entry which is preliminary data.</text>
</comment>
<name>A0ABU2C0H1_9ACTN</name>
<organism evidence="2 3">
    <name type="scientific">Nocardioides marmoribigeumensis</name>
    <dbReference type="NCBI Taxonomy" id="433649"/>
    <lineage>
        <taxon>Bacteria</taxon>
        <taxon>Bacillati</taxon>
        <taxon>Actinomycetota</taxon>
        <taxon>Actinomycetes</taxon>
        <taxon>Propionibacteriales</taxon>
        <taxon>Nocardioidaceae</taxon>
        <taxon>Nocardioides</taxon>
    </lineage>
</organism>
<feature type="transmembrane region" description="Helical" evidence="1">
    <location>
        <begin position="241"/>
        <end position="265"/>
    </location>
</feature>
<feature type="transmembrane region" description="Helical" evidence="1">
    <location>
        <begin position="82"/>
        <end position="108"/>
    </location>
</feature>
<protein>
    <submittedName>
        <fullName evidence="2">ABC-type transport system involved in multi-copper enzyme maturation permease subunit</fullName>
    </submittedName>
</protein>
<keyword evidence="3" id="KW-1185">Reference proteome</keyword>
<evidence type="ECO:0000256" key="1">
    <source>
        <dbReference type="SAM" id="Phobius"/>
    </source>
</evidence>
<dbReference type="RefSeq" id="WP_310305421.1">
    <property type="nucleotide sequence ID" value="NZ_BAAAPS010000005.1"/>
</dbReference>
<evidence type="ECO:0000313" key="2">
    <source>
        <dbReference type="EMBL" id="MDR7364141.1"/>
    </source>
</evidence>
<dbReference type="Proteomes" id="UP001183648">
    <property type="component" value="Unassembled WGS sequence"/>
</dbReference>